<evidence type="ECO:0000256" key="2">
    <source>
        <dbReference type="ARBA" id="ARBA00022707"/>
    </source>
</evidence>
<dbReference type="PROSITE" id="PS00018">
    <property type="entry name" value="EF_HAND_1"/>
    <property type="match status" value="2"/>
</dbReference>
<feature type="domain" description="EF-hand" evidence="8">
    <location>
        <begin position="60"/>
        <end position="95"/>
    </location>
</feature>
<evidence type="ECO:0000313" key="9">
    <source>
        <dbReference type="EMBL" id="KLO19821.1"/>
    </source>
</evidence>
<dbReference type="InParanoid" id="A0A0H2SRT1"/>
<dbReference type="PROSITE" id="PS50222">
    <property type="entry name" value="EF_HAND_2"/>
    <property type="match status" value="3"/>
</dbReference>
<evidence type="ECO:0000256" key="4">
    <source>
        <dbReference type="ARBA" id="ARBA00022737"/>
    </source>
</evidence>
<evidence type="ECO:0000256" key="5">
    <source>
        <dbReference type="ARBA" id="ARBA00022837"/>
    </source>
</evidence>
<accession>A0A0H2SRT1</accession>
<dbReference type="SUPFAM" id="SSF47473">
    <property type="entry name" value="EF-hand"/>
    <property type="match status" value="1"/>
</dbReference>
<name>A0A0H2SRT1_9AGAM</name>
<dbReference type="GO" id="GO:0005829">
    <property type="term" value="C:cytosol"/>
    <property type="evidence" value="ECO:0007669"/>
    <property type="project" value="TreeGrafter"/>
</dbReference>
<dbReference type="GO" id="GO:0008047">
    <property type="term" value="F:enzyme activator activity"/>
    <property type="evidence" value="ECO:0007669"/>
    <property type="project" value="UniProtKB-ARBA"/>
</dbReference>
<dbReference type="GO" id="GO:0016020">
    <property type="term" value="C:membrane"/>
    <property type="evidence" value="ECO:0007669"/>
    <property type="project" value="TreeGrafter"/>
</dbReference>
<dbReference type="FunFam" id="1.10.238.10:FF:000009">
    <property type="entry name" value="Visinin-like protein 1"/>
    <property type="match status" value="1"/>
</dbReference>
<dbReference type="InterPro" id="IPR011992">
    <property type="entry name" value="EF-hand-dom_pair"/>
</dbReference>
<dbReference type="CDD" id="cd00051">
    <property type="entry name" value="EFh"/>
    <property type="match status" value="2"/>
</dbReference>
<dbReference type="Proteomes" id="UP000053477">
    <property type="component" value="Unassembled WGS sequence"/>
</dbReference>
<proteinExistence type="inferred from homology"/>
<evidence type="ECO:0000256" key="6">
    <source>
        <dbReference type="ARBA" id="ARBA00023288"/>
    </source>
</evidence>
<reference evidence="9 10" key="1">
    <citation type="submission" date="2015-04" db="EMBL/GenBank/DDBJ databases">
        <title>Complete genome sequence of Schizopora paradoxa KUC8140, a cosmopolitan wood degrader in East Asia.</title>
        <authorList>
            <consortium name="DOE Joint Genome Institute"/>
            <person name="Min B."/>
            <person name="Park H."/>
            <person name="Jang Y."/>
            <person name="Kim J.-J."/>
            <person name="Kim K.H."/>
            <person name="Pangilinan J."/>
            <person name="Lipzen A."/>
            <person name="Riley R."/>
            <person name="Grigoriev I.V."/>
            <person name="Spatafora J.W."/>
            <person name="Choi I.-G."/>
        </authorList>
    </citation>
    <scope>NUCLEOTIDE SEQUENCE [LARGE SCALE GENOMIC DNA]</scope>
    <source>
        <strain evidence="9 10">KUC8140</strain>
    </source>
</reference>
<dbReference type="InterPro" id="IPR028846">
    <property type="entry name" value="Recoverin"/>
</dbReference>
<feature type="domain" description="EF-hand" evidence="8">
    <location>
        <begin position="96"/>
        <end position="131"/>
    </location>
</feature>
<evidence type="ECO:0000256" key="3">
    <source>
        <dbReference type="ARBA" id="ARBA00022723"/>
    </source>
</evidence>
<feature type="domain" description="EF-hand" evidence="8">
    <location>
        <begin position="144"/>
        <end position="179"/>
    </location>
</feature>
<dbReference type="InterPro" id="IPR018247">
    <property type="entry name" value="EF_Hand_1_Ca_BS"/>
</dbReference>
<keyword evidence="10" id="KW-1185">Reference proteome</keyword>
<dbReference type="PRINTS" id="PR00450">
    <property type="entry name" value="RECOVERIN"/>
</dbReference>
<evidence type="ECO:0000259" key="8">
    <source>
        <dbReference type="PROSITE" id="PS50222"/>
    </source>
</evidence>
<organism evidence="9 10">
    <name type="scientific">Schizopora paradoxa</name>
    <dbReference type="NCBI Taxonomy" id="27342"/>
    <lineage>
        <taxon>Eukaryota</taxon>
        <taxon>Fungi</taxon>
        <taxon>Dikarya</taxon>
        <taxon>Basidiomycota</taxon>
        <taxon>Agaricomycotina</taxon>
        <taxon>Agaricomycetes</taxon>
        <taxon>Hymenochaetales</taxon>
        <taxon>Schizoporaceae</taxon>
        <taxon>Schizopora</taxon>
    </lineage>
</organism>
<gene>
    <name evidence="9" type="ORF">SCHPADRAFT_842785</name>
</gene>
<dbReference type="STRING" id="27342.A0A0H2SRT1"/>
<keyword evidence="5" id="KW-0106">Calcium</keyword>
<dbReference type="PANTHER" id="PTHR23055:SF178">
    <property type="entry name" value="NEUROCALCIN HOMOLOG"/>
    <property type="match status" value="1"/>
</dbReference>
<dbReference type="GO" id="GO:0005509">
    <property type="term" value="F:calcium ion binding"/>
    <property type="evidence" value="ECO:0007669"/>
    <property type="project" value="InterPro"/>
</dbReference>
<dbReference type="AlphaFoldDB" id="A0A0H2SRT1"/>
<dbReference type="PANTHER" id="PTHR23055">
    <property type="entry name" value="CALCIUM BINDING PROTEINS"/>
    <property type="match status" value="1"/>
</dbReference>
<comment type="similarity">
    <text evidence="1">Belongs to the recoverin family.</text>
</comment>
<evidence type="ECO:0000256" key="7">
    <source>
        <dbReference type="ARBA" id="ARBA00071944"/>
    </source>
</evidence>
<keyword evidence="6" id="KW-0449">Lipoprotein</keyword>
<dbReference type="EMBL" id="KQ085884">
    <property type="protein sequence ID" value="KLO19821.1"/>
    <property type="molecule type" value="Genomic_DNA"/>
</dbReference>
<keyword evidence="2" id="KW-0519">Myristate</keyword>
<protein>
    <recommendedName>
        <fullName evidence="7">Calcium-binding protein NCS-1</fullName>
    </recommendedName>
</protein>
<dbReference type="Gene3D" id="1.10.238.10">
    <property type="entry name" value="EF-hand"/>
    <property type="match status" value="1"/>
</dbReference>
<dbReference type="GO" id="GO:0016301">
    <property type="term" value="F:kinase activity"/>
    <property type="evidence" value="ECO:0007669"/>
    <property type="project" value="UniProtKB-KW"/>
</dbReference>
<dbReference type="Pfam" id="PF13202">
    <property type="entry name" value="EF-hand_5"/>
    <property type="match status" value="1"/>
</dbReference>
<keyword evidence="9" id="KW-0808">Transferase</keyword>
<dbReference type="Pfam" id="PF13499">
    <property type="entry name" value="EF-hand_7"/>
    <property type="match status" value="1"/>
</dbReference>
<dbReference type="InterPro" id="IPR002048">
    <property type="entry name" value="EF_hand_dom"/>
</dbReference>
<keyword evidence="9" id="KW-0418">Kinase</keyword>
<sequence>MGNANSKLSKDQLEELQKLTRFEKKELKEWHAGFLRDCPSGKLSKEEFCKIYAKFFPFGDPSDFADFVFRVFDSDGDKTIDFKEFMIALSVTSRGDLDEKLKWAFNLYDIDGNGEIEYDEMLTIVTAIFKMMGEMIKLPPDEDTPEKRVDKIYASMDKDKNAKLTFEEFAEGSKKDPTITQALSLYDGLI</sequence>
<keyword evidence="4" id="KW-0677">Repeat</keyword>
<dbReference type="FunCoup" id="A0A0H2SRT1">
    <property type="interactions" value="79"/>
</dbReference>
<dbReference type="OrthoDB" id="191686at2759"/>
<keyword evidence="3" id="KW-0479">Metal-binding</keyword>
<dbReference type="SMART" id="SM00054">
    <property type="entry name" value="EFh"/>
    <property type="match status" value="3"/>
</dbReference>
<evidence type="ECO:0000313" key="10">
    <source>
        <dbReference type="Proteomes" id="UP000053477"/>
    </source>
</evidence>
<evidence type="ECO:0000256" key="1">
    <source>
        <dbReference type="ARBA" id="ARBA00006049"/>
    </source>
</evidence>